<feature type="coiled-coil region" evidence="1">
    <location>
        <begin position="196"/>
        <end position="319"/>
    </location>
</feature>
<keyword evidence="3" id="KW-1185">Reference proteome</keyword>
<evidence type="ECO:0000313" key="3">
    <source>
        <dbReference type="Proteomes" id="UP000187209"/>
    </source>
</evidence>
<sequence length="438" mass="50815">MNDHSELIQDYEITIESMQREIEMLTEKLNEPDQLSPQQEEYEKLENFLEIYRQDIEGHTADIVEEKKKERHLKAEEEWVKMNSPEFQESKALENHINDLTQKIINAKKESLTSSNNAMIEQLKNVNLRLYKHIKRAFKIEQLNLDLKEEHMRLKQDRKEMRIKYYKITQAFAGEERLKVKLRETEAIVGEKGKEVDGKASELKELQDKIGKTKENIQNVQVKKLLFEYNEVKSIKERLFAEKVRLQNEIQQVVESLEKVQKNPQKVTPSKANQNFRKEIIELEAQVMEASKAIKEKEKEHLQAQYNFEEAKRQLVELQKPPEILVRANTSRRVTIKDTPGISSPERRSTVFVVANDGQSSPNMSERKSILERKSSFKVETPTSPEKRSSILNMVGKGMHETLTEQLAKALKGVGKPGQGIASKLLSVNRGDIVSRVK</sequence>
<proteinExistence type="predicted"/>
<dbReference type="OrthoDB" id="326771at2759"/>
<reference evidence="2 3" key="1">
    <citation type="submission" date="2016-11" db="EMBL/GenBank/DDBJ databases">
        <title>The macronuclear genome of Stentor coeruleus: a giant cell with tiny introns.</title>
        <authorList>
            <person name="Slabodnick M."/>
            <person name="Ruby J.G."/>
            <person name="Reiff S.B."/>
            <person name="Swart E.C."/>
            <person name="Gosai S."/>
            <person name="Prabakaran S."/>
            <person name="Witkowska E."/>
            <person name="Larue G.E."/>
            <person name="Fisher S."/>
            <person name="Freeman R.M."/>
            <person name="Gunawardena J."/>
            <person name="Chu W."/>
            <person name="Stover N.A."/>
            <person name="Gregory B.D."/>
            <person name="Nowacki M."/>
            <person name="Derisi J."/>
            <person name="Roy S.W."/>
            <person name="Marshall W.F."/>
            <person name="Sood P."/>
        </authorList>
    </citation>
    <scope>NUCLEOTIDE SEQUENCE [LARGE SCALE GENOMIC DNA]</scope>
    <source>
        <strain evidence="2">WM001</strain>
    </source>
</reference>
<evidence type="ECO:0008006" key="4">
    <source>
        <dbReference type="Google" id="ProtNLM"/>
    </source>
</evidence>
<name>A0A1R2BS27_9CILI</name>
<dbReference type="AlphaFoldDB" id="A0A1R2BS27"/>
<accession>A0A1R2BS27</accession>
<evidence type="ECO:0000313" key="2">
    <source>
        <dbReference type="EMBL" id="OMJ79501.1"/>
    </source>
</evidence>
<evidence type="ECO:0000256" key="1">
    <source>
        <dbReference type="SAM" id="Coils"/>
    </source>
</evidence>
<feature type="coiled-coil region" evidence="1">
    <location>
        <begin position="1"/>
        <end position="28"/>
    </location>
</feature>
<keyword evidence="1" id="KW-0175">Coiled coil</keyword>
<gene>
    <name evidence="2" type="ORF">SteCoe_20466</name>
</gene>
<dbReference type="EMBL" id="MPUH01000468">
    <property type="protein sequence ID" value="OMJ79501.1"/>
    <property type="molecule type" value="Genomic_DNA"/>
</dbReference>
<organism evidence="2 3">
    <name type="scientific">Stentor coeruleus</name>
    <dbReference type="NCBI Taxonomy" id="5963"/>
    <lineage>
        <taxon>Eukaryota</taxon>
        <taxon>Sar</taxon>
        <taxon>Alveolata</taxon>
        <taxon>Ciliophora</taxon>
        <taxon>Postciliodesmatophora</taxon>
        <taxon>Heterotrichea</taxon>
        <taxon>Heterotrichida</taxon>
        <taxon>Stentoridae</taxon>
        <taxon>Stentor</taxon>
    </lineage>
</organism>
<dbReference type="Proteomes" id="UP000187209">
    <property type="component" value="Unassembled WGS sequence"/>
</dbReference>
<protein>
    <recommendedName>
        <fullName evidence="4">DUF4201 domain-containing protein</fullName>
    </recommendedName>
</protein>
<comment type="caution">
    <text evidence="2">The sequence shown here is derived from an EMBL/GenBank/DDBJ whole genome shotgun (WGS) entry which is preliminary data.</text>
</comment>